<comment type="caution">
    <text evidence="1">The sequence shown here is derived from an EMBL/GenBank/DDBJ whole genome shotgun (WGS) entry which is preliminary data.</text>
</comment>
<dbReference type="Gene3D" id="1.20.120.420">
    <property type="entry name" value="translation initiation factor eif-2b, domain 1"/>
    <property type="match status" value="1"/>
</dbReference>
<reference evidence="1" key="2">
    <citation type="journal article" date="2014" name="ISME J.">
        <title>Microbial stratification in low pH oxic and suboxic macroscopic growths along an acid mine drainage.</title>
        <authorList>
            <person name="Mendez-Garcia C."/>
            <person name="Mesa V."/>
            <person name="Sprenger R.R."/>
            <person name="Richter M."/>
            <person name="Diez M.S."/>
            <person name="Solano J."/>
            <person name="Bargiela R."/>
            <person name="Golyshina O.V."/>
            <person name="Manteca A."/>
            <person name="Ramos J.L."/>
            <person name="Gallego J.R."/>
            <person name="Llorente I."/>
            <person name="Martins Dos Santos V.A."/>
            <person name="Jensen O.N."/>
            <person name="Pelaez A.I."/>
            <person name="Sanchez J."/>
            <person name="Ferrer M."/>
        </authorList>
    </citation>
    <scope>NUCLEOTIDE SEQUENCE</scope>
</reference>
<sequence length="106" mass="11730">MASIPNPAPEALLPLIFEWDALRVLDQRLLPDEERYETLHRADDVAWAIECMMLRGAPLIGVAAAYGLALEARILAGHEKTFLEKLDQALARLAATRPTAINLNRA</sequence>
<dbReference type="AlphaFoldDB" id="T1CFQ4"/>
<keyword evidence="1" id="KW-0413">Isomerase</keyword>
<dbReference type="GO" id="GO:0046523">
    <property type="term" value="F:S-methyl-5-thioribose-1-phosphate isomerase activity"/>
    <property type="evidence" value="ECO:0007669"/>
    <property type="project" value="TreeGrafter"/>
</dbReference>
<dbReference type="InterPro" id="IPR027363">
    <property type="entry name" value="M1Pi_N"/>
</dbReference>
<dbReference type="InterPro" id="IPR000649">
    <property type="entry name" value="IF-2B-related"/>
</dbReference>
<dbReference type="GO" id="GO:0019509">
    <property type="term" value="P:L-methionine salvage from methylthioadenosine"/>
    <property type="evidence" value="ECO:0007669"/>
    <property type="project" value="TreeGrafter"/>
</dbReference>
<organism evidence="1">
    <name type="scientific">mine drainage metagenome</name>
    <dbReference type="NCBI Taxonomy" id="410659"/>
    <lineage>
        <taxon>unclassified sequences</taxon>
        <taxon>metagenomes</taxon>
        <taxon>ecological metagenomes</taxon>
    </lineage>
</organism>
<dbReference type="SUPFAM" id="SSF100950">
    <property type="entry name" value="NagB/RpiA/CoA transferase-like"/>
    <property type="match status" value="1"/>
</dbReference>
<accession>T1CFQ4</accession>
<protein>
    <submittedName>
        <fullName evidence="1">Methylthioribose-1-phosphate isomerase</fullName>
    </submittedName>
</protein>
<dbReference type="PANTHER" id="PTHR43475:SF1">
    <property type="entry name" value="METHYLTHIORIBOSE-1-PHOSPHATE ISOMERASE"/>
    <property type="match status" value="1"/>
</dbReference>
<evidence type="ECO:0000313" key="1">
    <source>
        <dbReference type="EMBL" id="EQD65009.1"/>
    </source>
</evidence>
<gene>
    <name evidence="1" type="ORF">B1B_06518</name>
</gene>
<reference evidence="1" key="1">
    <citation type="submission" date="2013-08" db="EMBL/GenBank/DDBJ databases">
        <authorList>
            <person name="Mendez C."/>
            <person name="Richter M."/>
            <person name="Ferrer M."/>
            <person name="Sanchez J."/>
        </authorList>
    </citation>
    <scope>NUCLEOTIDE SEQUENCE</scope>
</reference>
<dbReference type="InterPro" id="IPR037171">
    <property type="entry name" value="NagB/RpiA_transferase-like"/>
</dbReference>
<name>T1CFQ4_9ZZZZ</name>
<dbReference type="EMBL" id="AUZY01004123">
    <property type="protein sequence ID" value="EQD65009.1"/>
    <property type="molecule type" value="Genomic_DNA"/>
</dbReference>
<dbReference type="Pfam" id="PF01008">
    <property type="entry name" value="IF-2B"/>
    <property type="match status" value="1"/>
</dbReference>
<proteinExistence type="predicted"/>
<dbReference type="PANTHER" id="PTHR43475">
    <property type="entry name" value="METHYLTHIORIBOSE-1-PHOSPHATE ISOMERASE"/>
    <property type="match status" value="1"/>
</dbReference>